<evidence type="ECO:0000256" key="3">
    <source>
        <dbReference type="ARBA" id="ARBA00022705"/>
    </source>
</evidence>
<keyword evidence="7 10" id="KW-0067">ATP-binding</keyword>
<keyword evidence="4 10" id="KW-0547">Nucleotide-binding</keyword>
<evidence type="ECO:0000256" key="10">
    <source>
        <dbReference type="RuleBase" id="RU368064"/>
    </source>
</evidence>
<keyword evidence="8 10" id="KW-0238">DNA-binding</keyword>
<dbReference type="Pfam" id="PF17207">
    <property type="entry name" value="MCM_OB"/>
    <property type="match status" value="1"/>
</dbReference>
<dbReference type="InterPro" id="IPR031327">
    <property type="entry name" value="MCM"/>
</dbReference>
<dbReference type="GO" id="GO:0042555">
    <property type="term" value="C:MCM complex"/>
    <property type="evidence" value="ECO:0007669"/>
    <property type="project" value="UniProtKB-UniRule"/>
</dbReference>
<comment type="subunit">
    <text evidence="10">Component of the MCM2-7 complex.</text>
</comment>
<dbReference type="PANTHER" id="PTHR11630:SF43">
    <property type="entry name" value="DNA REPLICATION LICENSING FACTOR MCM6"/>
    <property type="match status" value="1"/>
</dbReference>
<protein>
    <recommendedName>
        <fullName evidence="10">DNA replication licensing factor MCM6</fullName>
        <ecNumber evidence="10">3.6.4.12</ecNumber>
    </recommendedName>
</protein>
<dbReference type="InterPro" id="IPR033762">
    <property type="entry name" value="MCM_OB"/>
</dbReference>
<dbReference type="FunFam" id="2.20.28.10:FF:000003">
    <property type="entry name" value="DNA helicase"/>
    <property type="match status" value="1"/>
</dbReference>
<evidence type="ECO:0000256" key="8">
    <source>
        <dbReference type="ARBA" id="ARBA00023125"/>
    </source>
</evidence>
<feature type="region of interest" description="Disordered" evidence="11">
    <location>
        <begin position="1"/>
        <end position="28"/>
    </location>
</feature>
<feature type="non-terminal residue" evidence="13">
    <location>
        <position position="328"/>
    </location>
</feature>
<dbReference type="Gene3D" id="3.40.50.300">
    <property type="entry name" value="P-loop containing nucleotide triphosphate hydrolases"/>
    <property type="match status" value="1"/>
</dbReference>
<feature type="region of interest" description="Disordered" evidence="11">
    <location>
        <begin position="186"/>
        <end position="205"/>
    </location>
</feature>
<dbReference type="EC" id="3.6.4.12" evidence="10"/>
<dbReference type="GO" id="GO:0005524">
    <property type="term" value="F:ATP binding"/>
    <property type="evidence" value="ECO:0007669"/>
    <property type="project" value="UniProtKB-UniRule"/>
</dbReference>
<name>A0A9W8HMW5_9FUNG</name>
<comment type="similarity">
    <text evidence="2 10">Belongs to the MCM family.</text>
</comment>
<dbReference type="GO" id="GO:0006279">
    <property type="term" value="P:premeiotic DNA replication"/>
    <property type="evidence" value="ECO:0007669"/>
    <property type="project" value="UniProtKB-ARBA"/>
</dbReference>
<evidence type="ECO:0000256" key="11">
    <source>
        <dbReference type="SAM" id="MobiDB-lite"/>
    </source>
</evidence>
<gene>
    <name evidence="13" type="primary">MCM6_3</name>
    <name evidence="13" type="ORF">H4R20_007342</name>
</gene>
<dbReference type="Gene3D" id="2.40.50.140">
    <property type="entry name" value="Nucleic acid-binding proteins"/>
    <property type="match status" value="1"/>
</dbReference>
<dbReference type="SMART" id="SM00350">
    <property type="entry name" value="MCM"/>
    <property type="match status" value="1"/>
</dbReference>
<dbReference type="GO" id="GO:0005656">
    <property type="term" value="C:nuclear pre-replicative complex"/>
    <property type="evidence" value="ECO:0007669"/>
    <property type="project" value="UniProtKB-ARBA"/>
</dbReference>
<dbReference type="Pfam" id="PF00493">
    <property type="entry name" value="MCM"/>
    <property type="match status" value="1"/>
</dbReference>
<dbReference type="EMBL" id="JANBUO010004049">
    <property type="protein sequence ID" value="KAJ2788604.1"/>
    <property type="molecule type" value="Genomic_DNA"/>
</dbReference>
<dbReference type="Gene3D" id="2.20.28.10">
    <property type="match status" value="1"/>
</dbReference>
<evidence type="ECO:0000256" key="2">
    <source>
        <dbReference type="ARBA" id="ARBA00008010"/>
    </source>
</evidence>
<evidence type="ECO:0000256" key="7">
    <source>
        <dbReference type="ARBA" id="ARBA00022840"/>
    </source>
</evidence>
<dbReference type="GO" id="GO:0031261">
    <property type="term" value="C:DNA replication preinitiation complex"/>
    <property type="evidence" value="ECO:0007669"/>
    <property type="project" value="UniProtKB-ARBA"/>
</dbReference>
<evidence type="ECO:0000313" key="14">
    <source>
        <dbReference type="Proteomes" id="UP001140094"/>
    </source>
</evidence>
<dbReference type="GO" id="GO:0006270">
    <property type="term" value="P:DNA replication initiation"/>
    <property type="evidence" value="ECO:0007669"/>
    <property type="project" value="UniProtKB-UniRule"/>
</dbReference>
<dbReference type="AlphaFoldDB" id="A0A9W8HMW5"/>
<evidence type="ECO:0000256" key="6">
    <source>
        <dbReference type="ARBA" id="ARBA00022806"/>
    </source>
</evidence>
<dbReference type="GO" id="GO:0097373">
    <property type="term" value="C:MCM core complex"/>
    <property type="evidence" value="ECO:0007669"/>
    <property type="project" value="UniProtKB-ARBA"/>
</dbReference>
<keyword evidence="6 10" id="KW-0347">Helicase</keyword>
<comment type="subcellular location">
    <subcellularLocation>
        <location evidence="1 10">Nucleus</location>
    </subcellularLocation>
</comment>
<dbReference type="Proteomes" id="UP001140094">
    <property type="component" value="Unassembled WGS sequence"/>
</dbReference>
<accession>A0A9W8HMW5</accession>
<evidence type="ECO:0000256" key="4">
    <source>
        <dbReference type="ARBA" id="ARBA00022741"/>
    </source>
</evidence>
<organism evidence="13 14">
    <name type="scientific">Coemansia guatemalensis</name>
    <dbReference type="NCBI Taxonomy" id="2761395"/>
    <lineage>
        <taxon>Eukaryota</taxon>
        <taxon>Fungi</taxon>
        <taxon>Fungi incertae sedis</taxon>
        <taxon>Zoopagomycota</taxon>
        <taxon>Kickxellomycotina</taxon>
        <taxon>Kickxellomycetes</taxon>
        <taxon>Kickxellales</taxon>
        <taxon>Kickxellaceae</taxon>
        <taxon>Coemansia</taxon>
    </lineage>
</organism>
<dbReference type="PANTHER" id="PTHR11630">
    <property type="entry name" value="DNA REPLICATION LICENSING FACTOR MCM FAMILY MEMBER"/>
    <property type="match status" value="1"/>
</dbReference>
<evidence type="ECO:0000259" key="12">
    <source>
        <dbReference type="PROSITE" id="PS50051"/>
    </source>
</evidence>
<dbReference type="GO" id="GO:0016787">
    <property type="term" value="F:hydrolase activity"/>
    <property type="evidence" value="ECO:0007669"/>
    <property type="project" value="UniProtKB-KW"/>
</dbReference>
<keyword evidence="10" id="KW-0131">Cell cycle</keyword>
<feature type="domain" description="MCM C-terminal AAA(+) ATPase" evidence="12">
    <location>
        <begin position="271"/>
        <end position="328"/>
    </location>
</feature>
<dbReference type="GO" id="GO:1902969">
    <property type="term" value="P:mitotic DNA replication"/>
    <property type="evidence" value="ECO:0007669"/>
    <property type="project" value="TreeGrafter"/>
</dbReference>
<dbReference type="InterPro" id="IPR008049">
    <property type="entry name" value="MCM6"/>
</dbReference>
<dbReference type="GO" id="GO:0000727">
    <property type="term" value="P:double-strand break repair via break-induced replication"/>
    <property type="evidence" value="ECO:0007669"/>
    <property type="project" value="TreeGrafter"/>
</dbReference>
<evidence type="ECO:0000256" key="9">
    <source>
        <dbReference type="ARBA" id="ARBA00023242"/>
    </source>
</evidence>
<keyword evidence="3 10" id="KW-0235">DNA replication</keyword>
<dbReference type="InterPro" id="IPR027417">
    <property type="entry name" value="P-loop_NTPase"/>
</dbReference>
<sequence>MARAARRAYQKARRGVQPDEGAEHGGAPGVPEGVAIAVAVFGLPAPQRVRELRADKIGTLASVGGTVTRTSEVRPELIRGVFRCGACSAVSGAVAQQFKYTEPSICENALCQNRTAWTLVVEQSAFADWQRVRVQEHAAEIPPGSMPRTLDVVVRGDLVERVKPGDRALFTGALVALPDVAQLAGPGQTAEAQRDSGRAQGGGGGVTGVQALGVRELTYRLAFIACHAQAAGAEAETDAAGDAGDARDAFLASLTRAEREELAAMGAGGDVYARLAASVAPTVFGHDEVKRGILLQLLGGVHKRTREGMRLRGDINVCVVGDPSTAKS</sequence>
<reference evidence="13" key="1">
    <citation type="submission" date="2022-07" db="EMBL/GenBank/DDBJ databases">
        <title>Phylogenomic reconstructions and comparative analyses of Kickxellomycotina fungi.</title>
        <authorList>
            <person name="Reynolds N.K."/>
            <person name="Stajich J.E."/>
            <person name="Barry K."/>
            <person name="Grigoriev I.V."/>
            <person name="Crous P."/>
            <person name="Smith M.E."/>
        </authorList>
    </citation>
    <scope>NUCLEOTIDE SEQUENCE</scope>
    <source>
        <strain evidence="13">NRRL 1565</strain>
    </source>
</reference>
<dbReference type="PROSITE" id="PS50051">
    <property type="entry name" value="MCM_2"/>
    <property type="match status" value="1"/>
</dbReference>
<dbReference type="GO" id="GO:0003697">
    <property type="term" value="F:single-stranded DNA binding"/>
    <property type="evidence" value="ECO:0007669"/>
    <property type="project" value="TreeGrafter"/>
</dbReference>
<comment type="function">
    <text evidence="10">Acts as component of the MCM2-7 complex (MCM complex) which is the replicative helicase essential for 'once per cell cycle' DNA replication initiation and elongation in eukaryotic cells. The active ATPase sites in the MCM2-7 ring are formed through the interaction surfaces of two neighboring subunits such that a critical structure of a conserved arginine finger motif is provided in trans relative to the ATP-binding site of the Walker A box of the adjacent subunit. The six ATPase active sites, however, are likely to contribute differentially to the complex helicase activity.</text>
</comment>
<dbReference type="PRINTS" id="PR01662">
    <property type="entry name" value="MCMPROTEIN6"/>
</dbReference>
<feature type="compositionally biased region" description="Basic residues" evidence="11">
    <location>
        <begin position="1"/>
        <end position="14"/>
    </location>
</feature>
<evidence type="ECO:0000256" key="1">
    <source>
        <dbReference type="ARBA" id="ARBA00004123"/>
    </source>
</evidence>
<evidence type="ECO:0000313" key="13">
    <source>
        <dbReference type="EMBL" id="KAJ2788604.1"/>
    </source>
</evidence>
<dbReference type="GO" id="GO:1990518">
    <property type="term" value="F:single-stranded 3'-5' DNA helicase activity"/>
    <property type="evidence" value="ECO:0007669"/>
    <property type="project" value="TreeGrafter"/>
</dbReference>
<dbReference type="SUPFAM" id="SSF50249">
    <property type="entry name" value="Nucleic acid-binding proteins"/>
    <property type="match status" value="1"/>
</dbReference>
<proteinExistence type="inferred from homology"/>
<dbReference type="InterPro" id="IPR001208">
    <property type="entry name" value="MCM_dom"/>
</dbReference>
<dbReference type="GO" id="GO:0043596">
    <property type="term" value="C:nuclear replication fork"/>
    <property type="evidence" value="ECO:0007669"/>
    <property type="project" value="UniProtKB-ARBA"/>
</dbReference>
<comment type="caution">
    <text evidence="13">The sequence shown here is derived from an EMBL/GenBank/DDBJ whole genome shotgun (WGS) entry which is preliminary data.</text>
</comment>
<dbReference type="InterPro" id="IPR012340">
    <property type="entry name" value="NA-bd_OB-fold"/>
</dbReference>
<keyword evidence="14" id="KW-1185">Reference proteome</keyword>
<dbReference type="OrthoDB" id="1744952at2759"/>
<keyword evidence="9" id="KW-0539">Nucleus</keyword>
<evidence type="ECO:0000256" key="5">
    <source>
        <dbReference type="ARBA" id="ARBA00022801"/>
    </source>
</evidence>
<comment type="catalytic activity">
    <reaction evidence="10">
        <text>ATP + H2O = ADP + phosphate + H(+)</text>
        <dbReference type="Rhea" id="RHEA:13065"/>
        <dbReference type="ChEBI" id="CHEBI:15377"/>
        <dbReference type="ChEBI" id="CHEBI:15378"/>
        <dbReference type="ChEBI" id="CHEBI:30616"/>
        <dbReference type="ChEBI" id="CHEBI:43474"/>
        <dbReference type="ChEBI" id="CHEBI:456216"/>
        <dbReference type="EC" id="3.6.4.12"/>
    </reaction>
</comment>
<keyword evidence="5 10" id="KW-0378">Hydrolase</keyword>